<evidence type="ECO:0000313" key="5">
    <source>
        <dbReference type="Proteomes" id="UP001176883"/>
    </source>
</evidence>
<dbReference type="InterPro" id="IPR016518">
    <property type="entry name" value="Alpha-L-fucosidase"/>
</dbReference>
<feature type="domain" description="Glycosyl hydrolase family 95 N-terminal" evidence="1">
    <location>
        <begin position="34"/>
        <end position="282"/>
    </location>
</feature>
<organism evidence="4 5">
    <name type="scientific">Flavivirga aquimarina</name>
    <dbReference type="NCBI Taxonomy" id="2027862"/>
    <lineage>
        <taxon>Bacteria</taxon>
        <taxon>Pseudomonadati</taxon>
        <taxon>Bacteroidota</taxon>
        <taxon>Flavobacteriia</taxon>
        <taxon>Flavobacteriales</taxon>
        <taxon>Flavobacteriaceae</taxon>
        <taxon>Flavivirga</taxon>
    </lineage>
</organism>
<dbReference type="InterPro" id="IPR013780">
    <property type="entry name" value="Glyco_hydro_b"/>
</dbReference>
<dbReference type="RefSeq" id="WP_303277231.1">
    <property type="nucleotide sequence ID" value="NZ_JAUOEK010000075.1"/>
</dbReference>
<proteinExistence type="predicted"/>
<dbReference type="InterPro" id="IPR049053">
    <property type="entry name" value="AFCA-like_C"/>
</dbReference>
<keyword evidence="4" id="KW-0378">Hydrolase</keyword>
<keyword evidence="5" id="KW-1185">Reference proteome</keyword>
<dbReference type="Pfam" id="PF21307">
    <property type="entry name" value="Glyco_hydro_95_C"/>
    <property type="match status" value="1"/>
</dbReference>
<evidence type="ECO:0000259" key="2">
    <source>
        <dbReference type="Pfam" id="PF21307"/>
    </source>
</evidence>
<feature type="domain" description="Alpha fucosidase A-like C-terminal" evidence="2">
    <location>
        <begin position="732"/>
        <end position="787"/>
    </location>
</feature>
<dbReference type="Proteomes" id="UP001176883">
    <property type="component" value="Unassembled WGS sequence"/>
</dbReference>
<name>A0ABT8W8Y1_9FLAO</name>
<protein>
    <submittedName>
        <fullName evidence="4">Glycoside hydrolase family 95 protein</fullName>
    </submittedName>
</protein>
<comment type="caution">
    <text evidence="4">The sequence shown here is derived from an EMBL/GenBank/DDBJ whole genome shotgun (WGS) entry which is preliminary data.</text>
</comment>
<feature type="domain" description="Glycosyl hydrolase family 95 catalytic" evidence="3">
    <location>
        <begin position="309"/>
        <end position="719"/>
    </location>
</feature>
<evidence type="ECO:0000259" key="3">
    <source>
        <dbReference type="Pfam" id="PF22124"/>
    </source>
</evidence>
<dbReference type="PANTHER" id="PTHR31084:SF0">
    <property type="entry name" value="ALPHA-L-FUCOSIDASE 2"/>
    <property type="match status" value="1"/>
</dbReference>
<dbReference type="Gene3D" id="2.60.40.1180">
    <property type="entry name" value="Golgi alpha-mannosidase II"/>
    <property type="match status" value="1"/>
</dbReference>
<evidence type="ECO:0000313" key="4">
    <source>
        <dbReference type="EMBL" id="MDO5969536.1"/>
    </source>
</evidence>
<dbReference type="InterPro" id="IPR008928">
    <property type="entry name" value="6-hairpin_glycosidase_sf"/>
</dbReference>
<dbReference type="PROSITE" id="PS51257">
    <property type="entry name" value="PROKAR_LIPOPROTEIN"/>
    <property type="match status" value="1"/>
</dbReference>
<dbReference type="PIRSF" id="PIRSF007663">
    <property type="entry name" value="UCP007663"/>
    <property type="match status" value="1"/>
</dbReference>
<accession>A0ABT8W8Y1</accession>
<dbReference type="GO" id="GO:0016787">
    <property type="term" value="F:hydrolase activity"/>
    <property type="evidence" value="ECO:0007669"/>
    <property type="project" value="UniProtKB-KW"/>
</dbReference>
<sequence>MSKIHGFLSLLVILFLGCTQKESTAQNKDTNLTLWYESPAVKWVDAFPMGNGRLAAMNFGGTDVERFQLNEESLWAGVPSNPYADDYLSKFKKVQALLIAGKNIEANKYGLENMVAGPASFRSYEPLADLLIKFNASDSVSNYKRTLDLATGISKITYRIGDSEIVRESFISAVDDVICIKLTSKGENKISCNISLDRKKDVKITASPEGKLYLDGQIVDVEAPEAYDDNAGGSGKGGKHMSFAGELQTEISGGNMTASENDLVIENAEEIVILFTAATDYNLSKLNFDTSINPKATVTDILNKVQEKSWQELKDVHVKEHTAMFNRVSLDLGKSINDSLPTDKRLLAYKNGAKDPGLEAQLFQFGRYLLIGSSRSPGILPANLQGKWSERMWAPWEADYHLNVNLQMNYWPADVTNISETTNALINWFELITEIGKPLAKEMYGANGWFSHHASNPFGRVTPSASTFPSQFNNGVLDALPGAWMVMNLWDHYEYTQDKVFLQERLYPMLSGASEFILDVLVSDAQGTWHFAPSASPENMYMDVASGEMLRITASSTYHVSIINAVFKATQEAASILNIQDDVTKRIEIAKTKLPHILIDDNGRIMEWRNDVEEKEAGHRHLSHLLGVHPFSLITPETPELFEAAKKTLAWREANGHGGMGWAHAHALLMHARMLESKKAYQSLNTLLSKGRKSSLMNTIGPFQIDGNLGATAGIAEMLIQSHLKNENGDFIIHLLPAIPTEWSNGKVTGLRARGGFEFDMEWDKEVLKVHVISKKGGACIVQAKGKKEEVLLKAGEKRALIF</sequence>
<evidence type="ECO:0000259" key="1">
    <source>
        <dbReference type="Pfam" id="PF14498"/>
    </source>
</evidence>
<dbReference type="InterPro" id="IPR054363">
    <property type="entry name" value="GH95_cat"/>
</dbReference>
<dbReference type="InterPro" id="IPR027414">
    <property type="entry name" value="GH95_N_dom"/>
</dbReference>
<dbReference type="Pfam" id="PF14498">
    <property type="entry name" value="Glyco_hyd_65N_2"/>
    <property type="match status" value="1"/>
</dbReference>
<dbReference type="SUPFAM" id="SSF48208">
    <property type="entry name" value="Six-hairpin glycosidases"/>
    <property type="match status" value="1"/>
</dbReference>
<gene>
    <name evidence="4" type="ORF">Q4Q35_06935</name>
</gene>
<dbReference type="Gene3D" id="2.70.98.50">
    <property type="entry name" value="putative glycoside hydrolase family protein from bacillus halodurans"/>
    <property type="match status" value="1"/>
</dbReference>
<dbReference type="EMBL" id="JAUOEK010000075">
    <property type="protein sequence ID" value="MDO5969536.1"/>
    <property type="molecule type" value="Genomic_DNA"/>
</dbReference>
<reference evidence="4" key="1">
    <citation type="submission" date="2023-07" db="EMBL/GenBank/DDBJ databases">
        <title>Two novel species in the genus Flavivirga.</title>
        <authorList>
            <person name="Kwon K."/>
        </authorList>
    </citation>
    <scope>NUCLEOTIDE SEQUENCE</scope>
    <source>
        <strain evidence="4">KCTC 52353</strain>
    </source>
</reference>
<dbReference type="PANTHER" id="PTHR31084">
    <property type="entry name" value="ALPHA-L-FUCOSIDASE 2"/>
    <property type="match status" value="1"/>
</dbReference>
<dbReference type="Pfam" id="PF22124">
    <property type="entry name" value="Glyco_hydro_95_cat"/>
    <property type="match status" value="1"/>
</dbReference>